<keyword evidence="2" id="KW-1133">Transmembrane helix</keyword>
<feature type="transmembrane region" description="Helical" evidence="2">
    <location>
        <begin position="153"/>
        <end position="178"/>
    </location>
</feature>
<comment type="caution">
    <text evidence="3">The sequence shown here is derived from an EMBL/GenBank/DDBJ whole genome shotgun (WGS) entry which is preliminary data.</text>
</comment>
<keyword evidence="4" id="KW-1185">Reference proteome</keyword>
<dbReference type="Proteomes" id="UP000319865">
    <property type="component" value="Unassembled WGS sequence"/>
</dbReference>
<evidence type="ECO:0000313" key="4">
    <source>
        <dbReference type="Proteomes" id="UP000319865"/>
    </source>
</evidence>
<feature type="region of interest" description="Disordered" evidence="1">
    <location>
        <begin position="1"/>
        <end position="25"/>
    </location>
</feature>
<feature type="transmembrane region" description="Helical" evidence="2">
    <location>
        <begin position="104"/>
        <end position="126"/>
    </location>
</feature>
<evidence type="ECO:0000256" key="1">
    <source>
        <dbReference type="SAM" id="MobiDB-lite"/>
    </source>
</evidence>
<feature type="compositionally biased region" description="Polar residues" evidence="1">
    <location>
        <begin position="1"/>
        <end position="11"/>
    </location>
</feature>
<evidence type="ECO:0008006" key="5">
    <source>
        <dbReference type="Google" id="ProtNLM"/>
    </source>
</evidence>
<feature type="region of interest" description="Disordered" evidence="1">
    <location>
        <begin position="228"/>
        <end position="252"/>
    </location>
</feature>
<keyword evidence="2" id="KW-0472">Membrane</keyword>
<keyword evidence="2" id="KW-0812">Transmembrane</keyword>
<dbReference type="AlphaFoldDB" id="A0A543NZP6"/>
<feature type="transmembrane region" description="Helical" evidence="2">
    <location>
        <begin position="185"/>
        <end position="202"/>
    </location>
</feature>
<name>A0A543NZP6_9ACTN</name>
<accession>A0A543NZP6</accession>
<organism evidence="3 4">
    <name type="scientific">Blastococcus colisei</name>
    <dbReference type="NCBI Taxonomy" id="1564162"/>
    <lineage>
        <taxon>Bacteria</taxon>
        <taxon>Bacillati</taxon>
        <taxon>Actinomycetota</taxon>
        <taxon>Actinomycetes</taxon>
        <taxon>Geodermatophilales</taxon>
        <taxon>Geodermatophilaceae</taxon>
        <taxon>Blastococcus</taxon>
    </lineage>
</organism>
<reference evidence="3 4" key="1">
    <citation type="submission" date="2019-06" db="EMBL/GenBank/DDBJ databases">
        <title>Sequencing the genomes of 1000 actinobacteria strains.</title>
        <authorList>
            <person name="Klenk H.-P."/>
        </authorList>
    </citation>
    <scope>NUCLEOTIDE SEQUENCE [LARGE SCALE GENOMIC DNA]</scope>
    <source>
        <strain evidence="3 4">DSM 46837</strain>
    </source>
</reference>
<dbReference type="RefSeq" id="WP_142027305.1">
    <property type="nucleotide sequence ID" value="NZ_VFQE01000002.1"/>
</dbReference>
<sequence length="252" mass="26371">MNHSTATTTTGMAARPRTDEEPGRSARAARRWVLILAPTVAGLLAIGGAVADPAVDLEGRALYELYAANPEPLQWKSVLYHFAYAVWGLAALMLVGAVRRRGSWLANVAGLLAFLGISSLPGFLLADFYDSAIGQVHGVDGAVAVEQAMGDMWGLGVMGFTGIVGFLLCLPVAVLAAWRAGLLRWWAALAPIAGLAAGFFFLGANVPGWAVTTVGFVVLSVGLARAGRDPEQVPDEPARNPGRPSRAVPLDA</sequence>
<evidence type="ECO:0000313" key="3">
    <source>
        <dbReference type="EMBL" id="TQN37322.1"/>
    </source>
</evidence>
<dbReference type="EMBL" id="VFQE01000002">
    <property type="protein sequence ID" value="TQN37322.1"/>
    <property type="molecule type" value="Genomic_DNA"/>
</dbReference>
<protein>
    <recommendedName>
        <fullName evidence="5">DUF4386 family protein</fullName>
    </recommendedName>
</protein>
<proteinExistence type="predicted"/>
<feature type="transmembrane region" description="Helical" evidence="2">
    <location>
        <begin position="32"/>
        <end position="51"/>
    </location>
</feature>
<dbReference type="OrthoDB" id="5143651at2"/>
<feature type="transmembrane region" description="Helical" evidence="2">
    <location>
        <begin position="78"/>
        <end position="97"/>
    </location>
</feature>
<gene>
    <name evidence="3" type="ORF">FHU33_3968</name>
</gene>
<evidence type="ECO:0000256" key="2">
    <source>
        <dbReference type="SAM" id="Phobius"/>
    </source>
</evidence>